<reference evidence="7" key="1">
    <citation type="submission" date="2016-10" db="EMBL/GenBank/DDBJ databases">
        <authorList>
            <person name="Varghese N."/>
            <person name="Submissions S."/>
        </authorList>
    </citation>
    <scope>NUCLEOTIDE SEQUENCE [LARGE SCALE GENOMIC DNA]</scope>
    <source>
        <strain evidence="7">GAS369</strain>
    </source>
</reference>
<organism evidence="6 7">
    <name type="scientific">Bradyrhizobium canariense</name>
    <dbReference type="NCBI Taxonomy" id="255045"/>
    <lineage>
        <taxon>Bacteria</taxon>
        <taxon>Pseudomonadati</taxon>
        <taxon>Pseudomonadota</taxon>
        <taxon>Alphaproteobacteria</taxon>
        <taxon>Hyphomicrobiales</taxon>
        <taxon>Nitrobacteraceae</taxon>
        <taxon>Bradyrhizobium</taxon>
    </lineage>
</organism>
<evidence type="ECO:0000313" key="7">
    <source>
        <dbReference type="Proteomes" id="UP000243904"/>
    </source>
</evidence>
<accession>A0A1H1RYB5</accession>
<evidence type="ECO:0000259" key="4">
    <source>
        <dbReference type="Pfam" id="PF01011"/>
    </source>
</evidence>
<feature type="domain" description="Pyrrolo-quinoline quinone repeat" evidence="4">
    <location>
        <begin position="82"/>
        <end position="387"/>
    </location>
</feature>
<dbReference type="PANTHER" id="PTHR32303">
    <property type="entry name" value="QUINOPROTEIN ALCOHOL DEHYDROGENASE (CYTOCHROME C)"/>
    <property type="match status" value="1"/>
</dbReference>
<name>A0A1H1RYB5_9BRAD</name>
<evidence type="ECO:0000259" key="5">
    <source>
        <dbReference type="Pfam" id="PF13360"/>
    </source>
</evidence>
<dbReference type="GO" id="GO:0016491">
    <property type="term" value="F:oxidoreductase activity"/>
    <property type="evidence" value="ECO:0007669"/>
    <property type="project" value="UniProtKB-KW"/>
</dbReference>
<dbReference type="EMBL" id="LT629750">
    <property type="protein sequence ID" value="SDS40690.1"/>
    <property type="molecule type" value="Genomic_DNA"/>
</dbReference>
<dbReference type="InterPro" id="IPR011047">
    <property type="entry name" value="Quinoprotein_ADH-like_sf"/>
</dbReference>
<dbReference type="SMART" id="SM00564">
    <property type="entry name" value="PQQ"/>
    <property type="match status" value="5"/>
</dbReference>
<dbReference type="SUPFAM" id="SSF50998">
    <property type="entry name" value="Quinoprotein alcohol dehydrogenase-like"/>
    <property type="match status" value="1"/>
</dbReference>
<dbReference type="Pfam" id="PF13360">
    <property type="entry name" value="PQQ_2"/>
    <property type="match status" value="1"/>
</dbReference>
<dbReference type="AlphaFoldDB" id="A0A1H1RYB5"/>
<evidence type="ECO:0000256" key="1">
    <source>
        <dbReference type="ARBA" id="ARBA00001931"/>
    </source>
</evidence>
<keyword evidence="7" id="KW-1185">Reference proteome</keyword>
<dbReference type="InterPro" id="IPR018391">
    <property type="entry name" value="PQQ_b-propeller_rpt"/>
</dbReference>
<proteinExistence type="inferred from homology"/>
<evidence type="ECO:0000313" key="6">
    <source>
        <dbReference type="EMBL" id="SDS40690.1"/>
    </source>
</evidence>
<feature type="domain" description="Pyrrolo-quinoline quinone repeat" evidence="5">
    <location>
        <begin position="488"/>
        <end position="569"/>
    </location>
</feature>
<evidence type="ECO:0000256" key="3">
    <source>
        <dbReference type="ARBA" id="ARBA00023002"/>
    </source>
</evidence>
<dbReference type="InterPro" id="IPR002372">
    <property type="entry name" value="PQQ_rpt_dom"/>
</dbReference>
<dbReference type="RefSeq" id="WP_146687094.1">
    <property type="nucleotide sequence ID" value="NZ_LT629750.1"/>
</dbReference>
<protein>
    <submittedName>
        <fullName evidence="6">Alcohol dehydrogenase (Cytochrome c)</fullName>
    </submittedName>
</protein>
<dbReference type="PANTHER" id="PTHR32303:SF10">
    <property type="entry name" value="OUTER MEMBRANE PROTEIN ASSEMBLY FACTOR BAMB"/>
    <property type="match status" value="1"/>
</dbReference>
<evidence type="ECO:0000256" key="2">
    <source>
        <dbReference type="ARBA" id="ARBA00008156"/>
    </source>
</evidence>
<dbReference type="Pfam" id="PF01011">
    <property type="entry name" value="PQQ"/>
    <property type="match status" value="1"/>
</dbReference>
<sequence length="594" mass="63788">MNRRLELFSIVFLALNAVVVGGGVTSALADEAGVEARVGELRGEILSLLAPAGAVATETNPNYKGAAAPAPAAPASPAAADWPSYNKTLTSERFSDLSQINTKNVAKLKVSCTYDTWRLTSFETGLIMVEGALIGTTEFDIFSIDPSTCAENWRRHEEYPAYIIPTNRGAAYLDGSLFRGTDDGRVLAYDFKTGKRLWETTIADVKKGEDVPAAPIAWQGLVFVGNAGGDFKGAKGHMYALDARTGKIVWQFFLVPKTEGDTVRGPEGTSPLDTSTWKNVPGAPISGGGAWTSTTLDPASGLLYVPVGNPAPDYDNSVRQGDNLFTGSVVVLDAKTGAYKNHFQLVPRDWHDWDVSNPPALIKTRGGKRLMAVAPKDGHLYGFDLADNKLLYRTPVTRIENVEEPFAVDKDVHFCPGAAGGGEWNSPAYDPVTNFIFTGQVDWCVTVKLQTREEMAAVPLGQVWTGDRNLNPFNVFGKFSRADGFWAGWLHAVDADTGVWKWRLKSNYPIMGAVTPTAGGLVFFGDLGGNFYALDAATGQKLWGKKIGGAIGGGVITYTVNGTQKVAVTTGYVAPAFPAEIRRAKIAILGLEGY</sequence>
<keyword evidence="3" id="KW-0560">Oxidoreductase</keyword>
<comment type="similarity">
    <text evidence="2">Belongs to the bacterial PQQ dehydrogenase family.</text>
</comment>
<gene>
    <name evidence="6" type="ORF">SAMN05444158_1966</name>
</gene>
<dbReference type="Gene3D" id="2.140.10.10">
    <property type="entry name" value="Quinoprotein alcohol dehydrogenase-like superfamily"/>
    <property type="match status" value="1"/>
</dbReference>
<comment type="cofactor">
    <cofactor evidence="1">
        <name>pyrroloquinoline quinone</name>
        <dbReference type="ChEBI" id="CHEBI:58442"/>
    </cofactor>
</comment>
<dbReference type="Proteomes" id="UP000243904">
    <property type="component" value="Chromosome I"/>
</dbReference>